<dbReference type="Proteomes" id="UP001056201">
    <property type="component" value="Chromosome 2"/>
</dbReference>
<proteinExistence type="predicted"/>
<dbReference type="EMBL" id="CP097636">
    <property type="protein sequence ID" value="URI11160.1"/>
    <property type="molecule type" value="Genomic_DNA"/>
</dbReference>
<reference evidence="1" key="1">
    <citation type="submission" date="2022-05" db="EMBL/GenBank/DDBJ databases">
        <title>An RpoN-dependent PEP-CTERM gene is involved in floc formation of an Aquincola tertiaricarbonis strain.</title>
        <authorList>
            <person name="Qiu D."/>
            <person name="Xia M."/>
        </authorList>
    </citation>
    <scope>NUCLEOTIDE SEQUENCE</scope>
    <source>
        <strain evidence="1">RN12</strain>
    </source>
</reference>
<dbReference type="PANTHER" id="PTHR39327">
    <property type="match status" value="1"/>
</dbReference>
<dbReference type="Gene3D" id="3.10.620.30">
    <property type="match status" value="1"/>
</dbReference>
<evidence type="ECO:0000313" key="1">
    <source>
        <dbReference type="EMBL" id="URI11160.1"/>
    </source>
</evidence>
<evidence type="ECO:0000313" key="2">
    <source>
        <dbReference type="Proteomes" id="UP001056201"/>
    </source>
</evidence>
<dbReference type="RefSeq" id="WP_250199359.1">
    <property type="nucleotide sequence ID" value="NZ_CP097636.1"/>
</dbReference>
<organism evidence="1 2">
    <name type="scientific">Aquincola tertiaricarbonis</name>
    <dbReference type="NCBI Taxonomy" id="391953"/>
    <lineage>
        <taxon>Bacteria</taxon>
        <taxon>Pseudomonadati</taxon>
        <taxon>Pseudomonadota</taxon>
        <taxon>Betaproteobacteria</taxon>
        <taxon>Burkholderiales</taxon>
        <taxon>Sphaerotilaceae</taxon>
        <taxon>Aquincola</taxon>
    </lineage>
</organism>
<name>A0ABY4SG91_AQUTE</name>
<dbReference type="InterPro" id="IPR038765">
    <property type="entry name" value="Papain-like_cys_pep_sf"/>
</dbReference>
<keyword evidence="2" id="KW-1185">Reference proteome</keyword>
<dbReference type="InterPro" id="IPR010319">
    <property type="entry name" value="Transglutaminase-like_Cys_pept"/>
</dbReference>
<accession>A0ABY4SG91</accession>
<gene>
    <name evidence="1" type="ORF">MW290_19555</name>
</gene>
<dbReference type="PANTHER" id="PTHR39327:SF1">
    <property type="entry name" value="BLR5470 PROTEIN"/>
    <property type="match status" value="1"/>
</dbReference>
<dbReference type="SUPFAM" id="SSF54001">
    <property type="entry name" value="Cysteine proteinases"/>
    <property type="match status" value="1"/>
</dbReference>
<protein>
    <submittedName>
        <fullName evidence="1">Transglutaminase-like cysteine peptidase</fullName>
    </submittedName>
</protein>
<sequence>MFPPAHFRAPAGSAALPLGPRRLLAAVLVALLGLGMLPSAAWDDDRMMAAAHRLGVQAISGVESLQPAMVQAAEMAEEDRLRFINDFFNRRIRFRDDLAVWGQVDYWASPLETLSRGEGDCEDFAIAKYFSLVASGTPVARLRLVYVRAQLRGGGPPQAHMVLAWYATPDAEPLILDNLVAEVRGASRRPDLVPVFSFNGEGLWQGVGAERAGDPVARLSRWREVLAKARAEGF</sequence>
<dbReference type="Pfam" id="PF06035">
    <property type="entry name" value="Peptidase_C93"/>
    <property type="match status" value="1"/>
</dbReference>